<keyword evidence="3" id="KW-0344">Guanine-nucleotide releasing factor</keyword>
<dbReference type="Proteomes" id="UP000783686">
    <property type="component" value="Unassembled WGS sequence"/>
</dbReference>
<dbReference type="GO" id="GO:0005085">
    <property type="term" value="F:guanyl-nucleotide exchange factor activity"/>
    <property type="evidence" value="ECO:0007669"/>
    <property type="project" value="UniProtKB-KW"/>
</dbReference>
<dbReference type="EMBL" id="CAJFDH010000003">
    <property type="protein sequence ID" value="CAD5215424.1"/>
    <property type="molecule type" value="Genomic_DNA"/>
</dbReference>
<evidence type="ECO:0000313" key="9">
    <source>
        <dbReference type="Proteomes" id="UP000614601"/>
    </source>
</evidence>
<name>A0A811KJY9_9BILA</name>
<evidence type="ECO:0000259" key="7">
    <source>
        <dbReference type="PROSITE" id="PS51834"/>
    </source>
</evidence>
<accession>A0A811KJY9</accession>
<gene>
    <name evidence="8" type="ORF">BOKJ2_LOCUS6086</name>
</gene>
<evidence type="ECO:0000256" key="4">
    <source>
        <dbReference type="ARBA" id="ARBA00023006"/>
    </source>
</evidence>
<evidence type="ECO:0000256" key="2">
    <source>
        <dbReference type="ARBA" id="ARBA00022490"/>
    </source>
</evidence>
<keyword evidence="6" id="KW-1133">Transmembrane helix</keyword>
<comment type="subcellular location">
    <subcellularLocation>
        <location evidence="1">Cytoplasm</location>
    </subcellularLocation>
</comment>
<dbReference type="AlphaFoldDB" id="A0A811KJY9"/>
<sequence length="526" mass="60261">MLKDFLIFGKLLADPWNRVHCFDKSLLVLIEFCQIQGPKPLLHYPQDVGPHLNLDQVAIWLMSSENVHGTQTLLYNQIMDLYAVVQHVTLLDITARAFQRPAALACISTEKPSFELRKEFYSLVNDLFRPLLACNRQIFRAYGETMVDVANEIQHERLNSYYSLASTHTFSPTGNKKLKQVAKQLKNLLDYRPREETENSVKPLNLQFLEMFRLVSCYPSFCNCGHDPNDFQKLLEIINEPLSSELIPFLSLAPCSGDKFKSDFCEVFDKLVRGHKDSGVLFSGGQTVLSTFSEGGYREDAKTEDTSQELSLSGVVDVIKISRQFPNENSLRCLGAGLIQCLYPLLSGEKMALIASEQRLSTGIDLLQKLGSLKISRVFENAEWSKGFSEQEEGYLSQLRGFTVTRNETDKFMEKTQRKVVIDLNNQKLYSQFYDGTFLQSLLLAKSFPSDQALILYIIFVLSDLCFYAQIAKRISLKDMEKKLKIKEQDVLIIANILAEYDMERFLTMRIDVGNRIKKKIRKMRF</sequence>
<dbReference type="PROSITE" id="PS51834">
    <property type="entry name" value="DENN_FLCN_SMCR8"/>
    <property type="match status" value="1"/>
</dbReference>
<keyword evidence="6" id="KW-0812">Transmembrane</keyword>
<proteinExistence type="inferred from homology"/>
<feature type="transmembrane region" description="Helical" evidence="6">
    <location>
        <begin position="454"/>
        <end position="472"/>
    </location>
</feature>
<protein>
    <recommendedName>
        <fullName evidence="7">UDENN FLCN/SMCR8-type domain-containing protein</fullName>
    </recommendedName>
</protein>
<reference evidence="8" key="1">
    <citation type="submission" date="2020-09" db="EMBL/GenBank/DDBJ databases">
        <authorList>
            <person name="Kikuchi T."/>
        </authorList>
    </citation>
    <scope>NUCLEOTIDE SEQUENCE</scope>
    <source>
        <strain evidence="8">SH1</strain>
    </source>
</reference>
<evidence type="ECO:0000256" key="6">
    <source>
        <dbReference type="SAM" id="Phobius"/>
    </source>
</evidence>
<dbReference type="PANTHER" id="PTHR31334:SF1">
    <property type="entry name" value="GUANINE NUCLEOTIDE EXCHANGE PROTEIN SMCR8"/>
    <property type="match status" value="1"/>
</dbReference>
<dbReference type="OrthoDB" id="2289278at2759"/>
<keyword evidence="6" id="KW-0472">Membrane</keyword>
<dbReference type="InterPro" id="IPR037521">
    <property type="entry name" value="FLCN/SMCR8_DENN"/>
</dbReference>
<keyword evidence="9" id="KW-1185">Reference proteome</keyword>
<comment type="similarity">
    <text evidence="5">Belongs to the SMCR8 family.</text>
</comment>
<evidence type="ECO:0000256" key="1">
    <source>
        <dbReference type="ARBA" id="ARBA00004496"/>
    </source>
</evidence>
<dbReference type="EMBL" id="CAJFCW020000003">
    <property type="protein sequence ID" value="CAG9104047.1"/>
    <property type="molecule type" value="Genomic_DNA"/>
</dbReference>
<dbReference type="GO" id="GO:0032045">
    <property type="term" value="C:guanyl-nucleotide exchange factor complex"/>
    <property type="evidence" value="ECO:0007669"/>
    <property type="project" value="TreeGrafter"/>
</dbReference>
<feature type="domain" description="UDENN FLCN/SMCR8-type" evidence="7">
    <location>
        <begin position="17"/>
        <end position="512"/>
    </location>
</feature>
<evidence type="ECO:0000256" key="3">
    <source>
        <dbReference type="ARBA" id="ARBA00022658"/>
    </source>
</evidence>
<dbReference type="PANTHER" id="PTHR31334">
    <property type="entry name" value="SMITH-MAGENIS SYNDROME REGION GENE 8 PROTEIN"/>
    <property type="match status" value="1"/>
</dbReference>
<dbReference type="GO" id="GO:0006914">
    <property type="term" value="P:autophagy"/>
    <property type="evidence" value="ECO:0007669"/>
    <property type="project" value="UniProtKB-KW"/>
</dbReference>
<dbReference type="GO" id="GO:0005737">
    <property type="term" value="C:cytoplasm"/>
    <property type="evidence" value="ECO:0007669"/>
    <property type="project" value="UniProtKB-SubCell"/>
</dbReference>
<organism evidence="8 9">
    <name type="scientific">Bursaphelenchus okinawaensis</name>
    <dbReference type="NCBI Taxonomy" id="465554"/>
    <lineage>
        <taxon>Eukaryota</taxon>
        <taxon>Metazoa</taxon>
        <taxon>Ecdysozoa</taxon>
        <taxon>Nematoda</taxon>
        <taxon>Chromadorea</taxon>
        <taxon>Rhabditida</taxon>
        <taxon>Tylenchina</taxon>
        <taxon>Tylenchomorpha</taxon>
        <taxon>Aphelenchoidea</taxon>
        <taxon>Aphelenchoididae</taxon>
        <taxon>Bursaphelenchus</taxon>
    </lineage>
</organism>
<comment type="caution">
    <text evidence="8">The sequence shown here is derived from an EMBL/GenBank/DDBJ whole genome shotgun (WGS) entry which is preliminary data.</text>
</comment>
<dbReference type="Proteomes" id="UP000614601">
    <property type="component" value="Unassembled WGS sequence"/>
</dbReference>
<evidence type="ECO:0000313" key="8">
    <source>
        <dbReference type="EMBL" id="CAD5215424.1"/>
    </source>
</evidence>
<evidence type="ECO:0000256" key="5">
    <source>
        <dbReference type="ARBA" id="ARBA00038137"/>
    </source>
</evidence>
<keyword evidence="4" id="KW-0072">Autophagy</keyword>
<keyword evidence="2" id="KW-0963">Cytoplasm</keyword>